<organism evidence="1 2">
    <name type="scientific">Encephalitozoon romaleae (strain SJ-2008)</name>
    <name type="common">Microsporidian parasite</name>
    <dbReference type="NCBI Taxonomy" id="1178016"/>
    <lineage>
        <taxon>Eukaryota</taxon>
        <taxon>Fungi</taxon>
        <taxon>Fungi incertae sedis</taxon>
        <taxon>Microsporidia</taxon>
        <taxon>Unikaryonidae</taxon>
        <taxon>Encephalitozoon</taxon>
    </lineage>
</organism>
<dbReference type="VEuPathDB" id="MicrosporidiaDB:EROM_061340"/>
<dbReference type="HOGENOM" id="CLU_151432_0_0_1"/>
<accession>I7ANA1</accession>
<proteinExistence type="predicted"/>
<dbReference type="RefSeq" id="XP_009264721.1">
    <property type="nucleotide sequence ID" value="XM_009266446.1"/>
</dbReference>
<dbReference type="AlphaFoldDB" id="I7ANA1"/>
<dbReference type="GeneID" id="20521530"/>
<evidence type="ECO:0000313" key="2">
    <source>
        <dbReference type="Proteomes" id="UP000010094"/>
    </source>
</evidence>
<name>I7ANA1_ENCRO</name>
<dbReference type="KEGG" id="ero:EROM_061340"/>
<gene>
    <name evidence="1" type="ordered locus">EROM_061340</name>
</gene>
<evidence type="ECO:0000313" key="1">
    <source>
        <dbReference type="EMBL" id="AFN83224.1"/>
    </source>
</evidence>
<keyword evidence="2" id="KW-1185">Reference proteome</keyword>
<dbReference type="OrthoDB" id="2188238at2759"/>
<sequence length="148" mass="16811">MGGMIYEGKGTDMEYEEVFDSLVKDLEEDVLSLQLTNFSDVNHTHETNGKCSMSVRDLDECTESVQVKNIEYNSQKYIFMRSINDDAQPSLIFISVDGDERGRKRGMLVTSFCGILKLIATFDYQAANSVAAKIFKVLEEYSCEEEEE</sequence>
<dbReference type="EMBL" id="CP003523">
    <property type="protein sequence ID" value="AFN83224.1"/>
    <property type="molecule type" value="Genomic_DNA"/>
</dbReference>
<reference evidence="1 2" key="1">
    <citation type="journal article" date="2012" name="Proc. Natl. Acad. Sci. U.S.A.">
        <title>Gain and loss of multiple functionally related, horizontally transferred genes in the reduced genomes of two microsporidian parasites.</title>
        <authorList>
            <person name="Pombert J.-F."/>
            <person name="Selman M."/>
            <person name="Burki F."/>
            <person name="Bardell F.T."/>
            <person name="Farinelli L."/>
            <person name="Solter L.F."/>
            <person name="Whitman D.W."/>
            <person name="Weiss L.M."/>
            <person name="Corradi N."/>
            <person name="Keeling P.J."/>
        </authorList>
    </citation>
    <scope>NUCLEOTIDE SEQUENCE [LARGE SCALE GENOMIC DNA]</scope>
    <source>
        <strain evidence="1 2">SJ-2008</strain>
    </source>
</reference>
<protein>
    <submittedName>
        <fullName evidence="1">Uncharacterized protein</fullName>
    </submittedName>
</protein>
<dbReference type="Proteomes" id="UP000010094">
    <property type="component" value="Chromosome VI"/>
</dbReference>